<accession>A0AAE0MY44</accession>
<evidence type="ECO:0000256" key="1">
    <source>
        <dbReference type="SAM" id="MobiDB-lite"/>
    </source>
</evidence>
<organism evidence="2 3">
    <name type="scientific">Lasiosphaeria ovina</name>
    <dbReference type="NCBI Taxonomy" id="92902"/>
    <lineage>
        <taxon>Eukaryota</taxon>
        <taxon>Fungi</taxon>
        <taxon>Dikarya</taxon>
        <taxon>Ascomycota</taxon>
        <taxon>Pezizomycotina</taxon>
        <taxon>Sordariomycetes</taxon>
        <taxon>Sordariomycetidae</taxon>
        <taxon>Sordariales</taxon>
        <taxon>Lasiosphaeriaceae</taxon>
        <taxon>Lasiosphaeria</taxon>
    </lineage>
</organism>
<sequence length="269" mass="28451">MEEVPSPGRFRPSTTHEPLQAPRATASQELIRQADISTRMRVAIESSPEFSERGTAVGMSSQALGVLEHVIPASAQLLVKAGAVPTNSSRIMLGSGPAAGTANLDLGSADQGVVVHCASLLRELLPPLPAPVLHANKKPTTIRETDSSSGVEICSADGSSETFDAVIGAPTASSARYARTYCTTKQASTRPRRPASGTAGCWCRSPKASAALGSQYFDADRQYGGGVGNGPFVMNDVLEDRTLVQCVVSVVEHDPPRGRKRRASSWRRR</sequence>
<feature type="region of interest" description="Disordered" evidence="1">
    <location>
        <begin position="1"/>
        <end position="28"/>
    </location>
</feature>
<dbReference type="AlphaFoldDB" id="A0AAE0MY44"/>
<dbReference type="EMBL" id="JAULSN010000012">
    <property type="protein sequence ID" value="KAK3361356.1"/>
    <property type="molecule type" value="Genomic_DNA"/>
</dbReference>
<dbReference type="Gene3D" id="3.50.50.60">
    <property type="entry name" value="FAD/NAD(P)-binding domain"/>
    <property type="match status" value="1"/>
</dbReference>
<reference evidence="2" key="2">
    <citation type="submission" date="2023-06" db="EMBL/GenBank/DDBJ databases">
        <authorList>
            <consortium name="Lawrence Berkeley National Laboratory"/>
            <person name="Haridas S."/>
            <person name="Hensen N."/>
            <person name="Bonometti L."/>
            <person name="Westerberg I."/>
            <person name="Brannstrom I.O."/>
            <person name="Guillou S."/>
            <person name="Cros-Aarteil S."/>
            <person name="Calhoun S."/>
            <person name="Kuo A."/>
            <person name="Mondo S."/>
            <person name="Pangilinan J."/>
            <person name="Riley R."/>
            <person name="Labutti K."/>
            <person name="Andreopoulos B."/>
            <person name="Lipzen A."/>
            <person name="Chen C."/>
            <person name="Yanf M."/>
            <person name="Daum C."/>
            <person name="Ng V."/>
            <person name="Clum A."/>
            <person name="Steindorff A."/>
            <person name="Ohm R."/>
            <person name="Martin F."/>
            <person name="Silar P."/>
            <person name="Natvig D."/>
            <person name="Lalanne C."/>
            <person name="Gautier V."/>
            <person name="Ament-Velasquez S.L."/>
            <person name="Kruys A."/>
            <person name="Hutchinson M.I."/>
            <person name="Powell A.J."/>
            <person name="Barry K."/>
            <person name="Miller A.N."/>
            <person name="Grigoriev I.V."/>
            <person name="Debuchy R."/>
            <person name="Gladieux P."/>
            <person name="Thoren M.H."/>
            <person name="Johannesson H."/>
        </authorList>
    </citation>
    <scope>NUCLEOTIDE SEQUENCE</scope>
    <source>
        <strain evidence="2">CBS 958.72</strain>
    </source>
</reference>
<name>A0AAE0MY44_9PEZI</name>
<evidence type="ECO:0000313" key="3">
    <source>
        <dbReference type="Proteomes" id="UP001287356"/>
    </source>
</evidence>
<dbReference type="Proteomes" id="UP001287356">
    <property type="component" value="Unassembled WGS sequence"/>
</dbReference>
<comment type="caution">
    <text evidence="2">The sequence shown here is derived from an EMBL/GenBank/DDBJ whole genome shotgun (WGS) entry which is preliminary data.</text>
</comment>
<protein>
    <submittedName>
        <fullName evidence="2">Uncharacterized protein</fullName>
    </submittedName>
</protein>
<gene>
    <name evidence="2" type="ORF">B0T24DRAFT_725086</name>
</gene>
<reference evidence="2" key="1">
    <citation type="journal article" date="2023" name="Mol. Phylogenet. Evol.">
        <title>Genome-scale phylogeny and comparative genomics of the fungal order Sordariales.</title>
        <authorList>
            <person name="Hensen N."/>
            <person name="Bonometti L."/>
            <person name="Westerberg I."/>
            <person name="Brannstrom I.O."/>
            <person name="Guillou S."/>
            <person name="Cros-Aarteil S."/>
            <person name="Calhoun S."/>
            <person name="Haridas S."/>
            <person name="Kuo A."/>
            <person name="Mondo S."/>
            <person name="Pangilinan J."/>
            <person name="Riley R."/>
            <person name="LaButti K."/>
            <person name="Andreopoulos B."/>
            <person name="Lipzen A."/>
            <person name="Chen C."/>
            <person name="Yan M."/>
            <person name="Daum C."/>
            <person name="Ng V."/>
            <person name="Clum A."/>
            <person name="Steindorff A."/>
            <person name="Ohm R.A."/>
            <person name="Martin F."/>
            <person name="Silar P."/>
            <person name="Natvig D.O."/>
            <person name="Lalanne C."/>
            <person name="Gautier V."/>
            <person name="Ament-Velasquez S.L."/>
            <person name="Kruys A."/>
            <person name="Hutchinson M.I."/>
            <person name="Powell A.J."/>
            <person name="Barry K."/>
            <person name="Miller A.N."/>
            <person name="Grigoriev I.V."/>
            <person name="Debuchy R."/>
            <person name="Gladieux P."/>
            <person name="Hiltunen Thoren M."/>
            <person name="Johannesson H."/>
        </authorList>
    </citation>
    <scope>NUCLEOTIDE SEQUENCE</scope>
    <source>
        <strain evidence="2">CBS 958.72</strain>
    </source>
</reference>
<keyword evidence="3" id="KW-1185">Reference proteome</keyword>
<dbReference type="Gene3D" id="3.30.9.30">
    <property type="match status" value="1"/>
</dbReference>
<proteinExistence type="predicted"/>
<dbReference type="InterPro" id="IPR036188">
    <property type="entry name" value="FAD/NAD-bd_sf"/>
</dbReference>
<evidence type="ECO:0000313" key="2">
    <source>
        <dbReference type="EMBL" id="KAK3361356.1"/>
    </source>
</evidence>